<evidence type="ECO:0000313" key="1">
    <source>
        <dbReference type="EMBL" id="KDO21177.1"/>
    </source>
</evidence>
<dbReference type="GeneID" id="24133109"/>
<dbReference type="VEuPathDB" id="FungiDB:SPRG_11036"/>
<organism evidence="1 2">
    <name type="scientific">Saprolegnia parasitica (strain CBS 223.65)</name>
    <dbReference type="NCBI Taxonomy" id="695850"/>
    <lineage>
        <taxon>Eukaryota</taxon>
        <taxon>Sar</taxon>
        <taxon>Stramenopiles</taxon>
        <taxon>Oomycota</taxon>
        <taxon>Saprolegniomycetes</taxon>
        <taxon>Saprolegniales</taxon>
        <taxon>Saprolegniaceae</taxon>
        <taxon>Saprolegnia</taxon>
    </lineage>
</organism>
<name>A0A067C337_SAPPC</name>
<dbReference type="OMA" id="HAYWAYL"/>
<accession>A0A067C337</accession>
<protein>
    <submittedName>
        <fullName evidence="1">Uncharacterized protein</fullName>
    </submittedName>
</protein>
<dbReference type="AlphaFoldDB" id="A0A067C337"/>
<gene>
    <name evidence="1" type="ORF">SPRG_11036</name>
</gene>
<dbReference type="KEGG" id="spar:SPRG_11036"/>
<dbReference type="OrthoDB" id="73948at2759"/>
<reference evidence="1 2" key="1">
    <citation type="journal article" date="2013" name="PLoS Genet.">
        <title>Distinctive expansion of potential virulence genes in the genome of the oomycete fish pathogen Saprolegnia parasitica.</title>
        <authorList>
            <person name="Jiang R.H."/>
            <person name="de Bruijn I."/>
            <person name="Haas B.J."/>
            <person name="Belmonte R."/>
            <person name="Lobach L."/>
            <person name="Christie J."/>
            <person name="van den Ackerveken G."/>
            <person name="Bottin A."/>
            <person name="Bulone V."/>
            <person name="Diaz-Moreno S.M."/>
            <person name="Dumas B."/>
            <person name="Fan L."/>
            <person name="Gaulin E."/>
            <person name="Govers F."/>
            <person name="Grenville-Briggs L.J."/>
            <person name="Horner N.R."/>
            <person name="Levin J.Z."/>
            <person name="Mammella M."/>
            <person name="Meijer H.J."/>
            <person name="Morris P."/>
            <person name="Nusbaum C."/>
            <person name="Oome S."/>
            <person name="Phillips A.J."/>
            <person name="van Rooyen D."/>
            <person name="Rzeszutek E."/>
            <person name="Saraiva M."/>
            <person name="Secombes C.J."/>
            <person name="Seidl M.F."/>
            <person name="Snel B."/>
            <person name="Stassen J.H."/>
            <person name="Sykes S."/>
            <person name="Tripathy S."/>
            <person name="van den Berg H."/>
            <person name="Vega-Arreguin J.C."/>
            <person name="Wawra S."/>
            <person name="Young S.K."/>
            <person name="Zeng Q."/>
            <person name="Dieguez-Uribeondo J."/>
            <person name="Russ C."/>
            <person name="Tyler B.M."/>
            <person name="van West P."/>
        </authorList>
    </citation>
    <scope>NUCLEOTIDE SEQUENCE [LARGE SCALE GENOMIC DNA]</scope>
    <source>
        <strain evidence="1 2">CBS 223.65</strain>
    </source>
</reference>
<sequence length="811" mass="89420">MRQVHVALHDDDGRRTAAYKGWVPDEYVARNLVVQVLLYWNLLGTTDLAACSLLPVAPNVPPAPIPLTTPLAQIPTSCYCLVVAPVLAMSRRVASSEADDERRVRMLFRIHALQNPWGRDGTSINWQQFKAMTRSIAPTPGRQTQWDTAQMVAFKTHALRGVGLDLDRFLHAWAYLGQHYPRFAFQPCTSLQQVYSLIANNMGRPKLDSILDQCDDQAWLLRLHAVRKLLQRYAKALHYLISAFVPTMESPIDFAALQAFWAALRFGQHFFVTSEEVAAAFTVVAASSTAMPVADSVRTLLHLVLLALPRLLPATLPLASKVSMTTAHKDLVRTQTLDEAYPAVVVKLLVQHLVDRLTPANIAALSQRVHHAMAFRRGSHALHRAFLCMCQADGDCDYMEEARRSWLLERQTSQHALVEKAATLLHSDDACENPAVDAPTADSLAMADDLYANMLPQLARDDVDAAVEAWAAATELYDAALTRATANGMDEMHASLLFRFGASLSVTAFQIAKAHPSRASLALEIAHMASAKLHAYWAYLCLKSPDDDDKDDDQDWIYRCVLEWANALALTGDLLVSTAPDAALAARLASAQSDLGETIELWSVPDDASRAVVYYEACRRYELALTMRPSAIVHDSYAHAKMQLVLALPLGCLASRWMVPDLIDQRQLYQQPMTSDLEALAFVTEAFSIESPSSAGGGLEPLYVVVVDWIVATYGGECRGLSQSNVNTVNGLCGCPPVTASTMHWLCETFNDTPSSTSLSSTGFQKYLAFLATASPQQFTSTMRLLASHYQHHKAPLVRFQSFGHENLTCA</sequence>
<evidence type="ECO:0000313" key="2">
    <source>
        <dbReference type="Proteomes" id="UP000030745"/>
    </source>
</evidence>
<proteinExistence type="predicted"/>
<dbReference type="RefSeq" id="XP_012208088.1">
    <property type="nucleotide sequence ID" value="XM_012352698.1"/>
</dbReference>
<dbReference type="Proteomes" id="UP000030745">
    <property type="component" value="Unassembled WGS sequence"/>
</dbReference>
<dbReference type="EMBL" id="KK583293">
    <property type="protein sequence ID" value="KDO21177.1"/>
    <property type="molecule type" value="Genomic_DNA"/>
</dbReference>
<keyword evidence="2" id="KW-1185">Reference proteome</keyword>